<dbReference type="EMBL" id="AWUE01004568">
    <property type="protein sequence ID" value="OMP13327.1"/>
    <property type="molecule type" value="Genomic_DNA"/>
</dbReference>
<name>A0A1R3L204_9ROSI</name>
<evidence type="ECO:0000313" key="2">
    <source>
        <dbReference type="EMBL" id="OMP13327.1"/>
    </source>
</evidence>
<sequence>MSMPNSRTRYSAKLRSSSGVTVSTKAASTTPSVEPIPPSTTMARINADSKK</sequence>
<gene>
    <name evidence="2" type="ORF">COLO4_01881</name>
</gene>
<evidence type="ECO:0000256" key="1">
    <source>
        <dbReference type="SAM" id="MobiDB-lite"/>
    </source>
</evidence>
<dbReference type="AlphaFoldDB" id="A0A1R3L204"/>
<keyword evidence="3" id="KW-1185">Reference proteome</keyword>
<organism evidence="2 3">
    <name type="scientific">Corchorus olitorius</name>
    <dbReference type="NCBI Taxonomy" id="93759"/>
    <lineage>
        <taxon>Eukaryota</taxon>
        <taxon>Viridiplantae</taxon>
        <taxon>Streptophyta</taxon>
        <taxon>Embryophyta</taxon>
        <taxon>Tracheophyta</taxon>
        <taxon>Spermatophyta</taxon>
        <taxon>Magnoliopsida</taxon>
        <taxon>eudicotyledons</taxon>
        <taxon>Gunneridae</taxon>
        <taxon>Pentapetalae</taxon>
        <taxon>rosids</taxon>
        <taxon>malvids</taxon>
        <taxon>Malvales</taxon>
        <taxon>Malvaceae</taxon>
        <taxon>Grewioideae</taxon>
        <taxon>Apeibeae</taxon>
        <taxon>Corchorus</taxon>
    </lineage>
</organism>
<accession>A0A1R3L204</accession>
<dbReference type="Proteomes" id="UP000187203">
    <property type="component" value="Unassembled WGS sequence"/>
</dbReference>
<comment type="caution">
    <text evidence="2">The sequence shown here is derived from an EMBL/GenBank/DDBJ whole genome shotgun (WGS) entry which is preliminary data.</text>
</comment>
<protein>
    <submittedName>
        <fullName evidence="2">Glucosamine-1-phosphate N-acetyltransferase</fullName>
    </submittedName>
</protein>
<feature type="non-terminal residue" evidence="2">
    <location>
        <position position="51"/>
    </location>
</feature>
<feature type="region of interest" description="Disordered" evidence="1">
    <location>
        <begin position="1"/>
        <end position="51"/>
    </location>
</feature>
<reference evidence="3" key="1">
    <citation type="submission" date="2013-09" db="EMBL/GenBank/DDBJ databases">
        <title>Corchorus olitorius genome sequencing.</title>
        <authorList>
            <person name="Alam M."/>
            <person name="Haque M.S."/>
            <person name="Islam M.S."/>
            <person name="Emdad E.M."/>
            <person name="Islam M.M."/>
            <person name="Ahmed B."/>
            <person name="Halim A."/>
            <person name="Hossen Q.M.M."/>
            <person name="Hossain M.Z."/>
            <person name="Ahmed R."/>
            <person name="Khan M.M."/>
            <person name="Islam R."/>
            <person name="Rashid M.M."/>
            <person name="Khan S.A."/>
            <person name="Rahman M.S."/>
            <person name="Alam M."/>
            <person name="Yahiya A.S."/>
            <person name="Khan M.S."/>
            <person name="Azam M.S."/>
            <person name="Haque T."/>
            <person name="Lashkar M.Z.H."/>
            <person name="Akhand A.I."/>
            <person name="Morshed G."/>
            <person name="Roy S."/>
            <person name="Uddin K.S."/>
            <person name="Rabeya T."/>
            <person name="Hossain A.S."/>
            <person name="Chowdhury A."/>
            <person name="Snigdha A.R."/>
            <person name="Mortoza M.S."/>
            <person name="Matin S.A."/>
            <person name="Hoque S.M.E."/>
            <person name="Islam M.K."/>
            <person name="Roy D.K."/>
            <person name="Haider R."/>
            <person name="Moosa M.M."/>
            <person name="Elias S.M."/>
            <person name="Hasan A.M."/>
            <person name="Jahan S."/>
            <person name="Shafiuddin M."/>
            <person name="Mahmood N."/>
            <person name="Shommy N.S."/>
        </authorList>
    </citation>
    <scope>NUCLEOTIDE SEQUENCE [LARGE SCALE GENOMIC DNA]</scope>
    <source>
        <strain evidence="3">cv. O-4</strain>
    </source>
</reference>
<evidence type="ECO:0000313" key="3">
    <source>
        <dbReference type="Proteomes" id="UP000187203"/>
    </source>
</evidence>
<feature type="compositionally biased region" description="Polar residues" evidence="1">
    <location>
        <begin position="1"/>
        <end position="32"/>
    </location>
</feature>
<proteinExistence type="predicted"/>